<sequence>MTVGRTSETAPDQMETSDSGTSMPSHMRLVIGLLLISSFVVILNETIMSVAIPELMVELAITATAAQWLTTGFLLTMTVVIPMTGVVLQRFTTRTVFTTAMSAFTLGTLLAAVAPGFPLILAGRMVQACGTALVFPLLVTTVLTAVPAARRGRAMGLIAIVIAVAPAVGPTFAGLVLTVLPWRGLFLSVLPIAVLSLILGLLFVKNVGQTSPVRFDGLSIILSALSFGGLIYGLSSLGEGGHAVIPPPVPLVVGGGCMVAFVIRQRALQRRNTALLDMRPFGQRSFAAGAAVLVICMAVLFGNLILLPIYLQNIRGLTVLQAGLILLPGGLVMGLVAPLVGRLFDRFGPRPLAVPGTALVAVSLGLMSLYDETVSAGVVVSVHIALSIGVGLVLTPTMTSALGCLEPSLYSHGSAIVNTLQQFAGAAGTALFVTVMSSVAAAGIASETGGAAAELAGIRIAFVCGSCVAMAAVIVACFLTKPAHSGPAPVH</sequence>
<feature type="transmembrane region" description="Helical" evidence="9">
    <location>
        <begin position="423"/>
        <end position="444"/>
    </location>
</feature>
<gene>
    <name evidence="11" type="ORF">L618_006800000010</name>
</gene>
<comment type="subcellular location">
    <subcellularLocation>
        <location evidence="1">Cell membrane</location>
        <topology evidence="1">Multi-pass membrane protein</topology>
    </subcellularLocation>
</comment>
<protein>
    <submittedName>
        <fullName evidence="11">DHA2 family lincomycin resistance protein-like MFS transporter</fullName>
    </submittedName>
</protein>
<keyword evidence="7 9" id="KW-0472">Membrane</keyword>
<comment type="caution">
    <text evidence="11">The sequence shown here is derived from an EMBL/GenBank/DDBJ whole genome shotgun (WGS) entry which is preliminary data.</text>
</comment>
<feature type="region of interest" description="Disordered" evidence="8">
    <location>
        <begin position="1"/>
        <end position="22"/>
    </location>
</feature>
<evidence type="ECO:0000256" key="4">
    <source>
        <dbReference type="ARBA" id="ARBA00022475"/>
    </source>
</evidence>
<organism evidence="11 12">
    <name type="scientific">Rhodococcus rhodochrous J45</name>
    <dbReference type="NCBI Taxonomy" id="935266"/>
    <lineage>
        <taxon>Bacteria</taxon>
        <taxon>Bacillati</taxon>
        <taxon>Actinomycetota</taxon>
        <taxon>Actinomycetes</taxon>
        <taxon>Mycobacteriales</taxon>
        <taxon>Nocardiaceae</taxon>
        <taxon>Rhodococcus</taxon>
    </lineage>
</organism>
<feature type="transmembrane region" description="Helical" evidence="9">
    <location>
        <begin position="125"/>
        <end position="145"/>
    </location>
</feature>
<feature type="transmembrane region" description="Helical" evidence="9">
    <location>
        <begin position="376"/>
        <end position="402"/>
    </location>
</feature>
<reference evidence="11 12" key="1">
    <citation type="submission" date="2019-07" db="EMBL/GenBank/DDBJ databases">
        <title>Genome sequencing of lignin-degrading bacterial isolates.</title>
        <authorList>
            <person name="Gladden J."/>
        </authorList>
    </citation>
    <scope>NUCLEOTIDE SEQUENCE [LARGE SCALE GENOMIC DNA]</scope>
    <source>
        <strain evidence="11 12">J45</strain>
    </source>
</reference>
<feature type="transmembrane region" description="Helical" evidence="9">
    <location>
        <begin position="317"/>
        <end position="340"/>
    </location>
</feature>
<evidence type="ECO:0000259" key="10">
    <source>
        <dbReference type="PROSITE" id="PS50850"/>
    </source>
</evidence>
<evidence type="ECO:0000256" key="7">
    <source>
        <dbReference type="ARBA" id="ARBA00023136"/>
    </source>
</evidence>
<evidence type="ECO:0000256" key="9">
    <source>
        <dbReference type="SAM" id="Phobius"/>
    </source>
</evidence>
<name>A0A562DGZ6_RHORH</name>
<dbReference type="AlphaFoldDB" id="A0A562DGZ6"/>
<feature type="transmembrane region" description="Helical" evidence="9">
    <location>
        <begin position="247"/>
        <end position="264"/>
    </location>
</feature>
<evidence type="ECO:0000256" key="1">
    <source>
        <dbReference type="ARBA" id="ARBA00004651"/>
    </source>
</evidence>
<dbReference type="PRINTS" id="PR01036">
    <property type="entry name" value="TCRTETB"/>
</dbReference>
<feature type="transmembrane region" description="Helical" evidence="9">
    <location>
        <begin position="185"/>
        <end position="204"/>
    </location>
</feature>
<dbReference type="PROSITE" id="PS50850">
    <property type="entry name" value="MFS"/>
    <property type="match status" value="1"/>
</dbReference>
<dbReference type="InterPro" id="IPR004638">
    <property type="entry name" value="EmrB-like"/>
</dbReference>
<dbReference type="InterPro" id="IPR036259">
    <property type="entry name" value="MFS_trans_sf"/>
</dbReference>
<dbReference type="InterPro" id="IPR011701">
    <property type="entry name" value="MFS"/>
</dbReference>
<evidence type="ECO:0000256" key="2">
    <source>
        <dbReference type="ARBA" id="ARBA00008537"/>
    </source>
</evidence>
<feature type="transmembrane region" description="Helical" evidence="9">
    <location>
        <begin position="456"/>
        <end position="479"/>
    </location>
</feature>
<feature type="transmembrane region" description="Helical" evidence="9">
    <location>
        <begin position="216"/>
        <end position="235"/>
    </location>
</feature>
<comment type="similarity">
    <text evidence="2">Belongs to the major facilitator superfamily. EmrB family.</text>
</comment>
<dbReference type="Proteomes" id="UP000317573">
    <property type="component" value="Unassembled WGS sequence"/>
</dbReference>
<evidence type="ECO:0000313" key="11">
    <source>
        <dbReference type="EMBL" id="TWH08875.1"/>
    </source>
</evidence>
<proteinExistence type="inferred from homology"/>
<dbReference type="GO" id="GO:0022857">
    <property type="term" value="F:transmembrane transporter activity"/>
    <property type="evidence" value="ECO:0007669"/>
    <property type="project" value="InterPro"/>
</dbReference>
<evidence type="ECO:0000256" key="5">
    <source>
        <dbReference type="ARBA" id="ARBA00022692"/>
    </source>
</evidence>
<feature type="domain" description="Major facilitator superfamily (MFS) profile" evidence="10">
    <location>
        <begin position="30"/>
        <end position="484"/>
    </location>
</feature>
<keyword evidence="6 9" id="KW-1133">Transmembrane helix</keyword>
<dbReference type="Pfam" id="PF07690">
    <property type="entry name" value="MFS_1"/>
    <property type="match status" value="1"/>
</dbReference>
<evidence type="ECO:0000256" key="3">
    <source>
        <dbReference type="ARBA" id="ARBA00022448"/>
    </source>
</evidence>
<dbReference type="EMBL" id="VLJT01000070">
    <property type="protein sequence ID" value="TWH08875.1"/>
    <property type="molecule type" value="Genomic_DNA"/>
</dbReference>
<feature type="transmembrane region" description="Helical" evidence="9">
    <location>
        <begin position="285"/>
        <end position="311"/>
    </location>
</feature>
<evidence type="ECO:0000256" key="8">
    <source>
        <dbReference type="SAM" id="MobiDB-lite"/>
    </source>
</evidence>
<keyword evidence="3" id="KW-0813">Transport</keyword>
<evidence type="ECO:0000313" key="12">
    <source>
        <dbReference type="Proteomes" id="UP000317573"/>
    </source>
</evidence>
<dbReference type="InterPro" id="IPR020846">
    <property type="entry name" value="MFS_dom"/>
</dbReference>
<feature type="transmembrane region" description="Helical" evidence="9">
    <location>
        <begin position="29"/>
        <end position="53"/>
    </location>
</feature>
<evidence type="ECO:0000256" key="6">
    <source>
        <dbReference type="ARBA" id="ARBA00022989"/>
    </source>
</evidence>
<feature type="transmembrane region" description="Helical" evidence="9">
    <location>
        <begin position="65"/>
        <end position="88"/>
    </location>
</feature>
<dbReference type="Gene3D" id="1.20.1250.20">
    <property type="entry name" value="MFS general substrate transporter like domains"/>
    <property type="match status" value="1"/>
</dbReference>
<accession>A0A562DGZ6</accession>
<dbReference type="Gene3D" id="1.20.1720.10">
    <property type="entry name" value="Multidrug resistance protein D"/>
    <property type="match status" value="1"/>
</dbReference>
<dbReference type="PANTHER" id="PTHR42718:SF9">
    <property type="entry name" value="MAJOR FACILITATOR SUPERFAMILY MULTIDRUG TRANSPORTER MFSC"/>
    <property type="match status" value="1"/>
</dbReference>
<dbReference type="GO" id="GO:0005886">
    <property type="term" value="C:plasma membrane"/>
    <property type="evidence" value="ECO:0007669"/>
    <property type="project" value="UniProtKB-SubCell"/>
</dbReference>
<keyword evidence="4" id="KW-1003">Cell membrane</keyword>
<dbReference type="SUPFAM" id="SSF103473">
    <property type="entry name" value="MFS general substrate transporter"/>
    <property type="match status" value="1"/>
</dbReference>
<feature type="transmembrane region" description="Helical" evidence="9">
    <location>
        <begin position="352"/>
        <end position="370"/>
    </location>
</feature>
<dbReference type="PANTHER" id="PTHR42718">
    <property type="entry name" value="MAJOR FACILITATOR SUPERFAMILY MULTIDRUG TRANSPORTER MFSC"/>
    <property type="match status" value="1"/>
</dbReference>
<dbReference type="NCBIfam" id="TIGR00711">
    <property type="entry name" value="efflux_EmrB"/>
    <property type="match status" value="1"/>
</dbReference>
<keyword evidence="5 9" id="KW-0812">Transmembrane</keyword>
<feature type="transmembrane region" description="Helical" evidence="9">
    <location>
        <begin position="157"/>
        <end position="179"/>
    </location>
</feature>
<feature type="transmembrane region" description="Helical" evidence="9">
    <location>
        <begin position="100"/>
        <end position="119"/>
    </location>
</feature>